<dbReference type="Pfam" id="PF00051">
    <property type="entry name" value="Kringle"/>
    <property type="match status" value="2"/>
</dbReference>
<feature type="domain" description="Kringle" evidence="6">
    <location>
        <begin position="34"/>
        <end position="113"/>
    </location>
</feature>
<protein>
    <submittedName>
        <fullName evidence="8">Plasminogen-like</fullName>
    </submittedName>
</protein>
<dbReference type="InterPro" id="IPR018056">
    <property type="entry name" value="Kringle_CS"/>
</dbReference>
<dbReference type="InterPro" id="IPR008979">
    <property type="entry name" value="Galactose-bd-like_sf"/>
</dbReference>
<dbReference type="Gene3D" id="2.60.120.260">
    <property type="entry name" value="Galactose-binding domain-like"/>
    <property type="match status" value="1"/>
</dbReference>
<dbReference type="GO" id="GO:0004175">
    <property type="term" value="F:endopeptidase activity"/>
    <property type="evidence" value="ECO:0000318"/>
    <property type="project" value="GO_Central"/>
</dbReference>
<evidence type="ECO:0000259" key="6">
    <source>
        <dbReference type="PROSITE" id="PS50070"/>
    </source>
</evidence>
<feature type="disulfide bond" evidence="4">
    <location>
        <begin position="161"/>
        <end position="173"/>
    </location>
</feature>
<dbReference type="Pfam" id="PF00057">
    <property type="entry name" value="Ldl_recept_a"/>
    <property type="match status" value="5"/>
</dbReference>
<dbReference type="GO" id="GO:0005615">
    <property type="term" value="C:extracellular space"/>
    <property type="evidence" value="ECO:0000318"/>
    <property type="project" value="GO_Central"/>
</dbReference>
<dbReference type="PROSITE" id="PS00021">
    <property type="entry name" value="KRINGLE_1"/>
    <property type="match status" value="2"/>
</dbReference>
<feature type="disulfide bond" evidence="4">
    <location>
        <begin position="515"/>
        <end position="530"/>
    </location>
</feature>
<feature type="disulfide bond" evidence="4">
    <location>
        <begin position="122"/>
        <end position="134"/>
    </location>
</feature>
<dbReference type="FunFam" id="2.40.20.10:FF:000025">
    <property type="entry name" value="Plasminogen"/>
    <property type="match status" value="1"/>
</dbReference>
<feature type="disulfide bond" evidence="4">
    <location>
        <begin position="503"/>
        <end position="521"/>
    </location>
</feature>
<feature type="disulfide bond" evidence="4">
    <location>
        <begin position="201"/>
        <end position="213"/>
    </location>
</feature>
<dbReference type="AlphaFoldDB" id="A0A9J7MZ16"/>
<dbReference type="Gene3D" id="2.40.20.10">
    <property type="entry name" value="Plasminogen Kringle 4"/>
    <property type="match status" value="2"/>
</dbReference>
<evidence type="ECO:0000256" key="4">
    <source>
        <dbReference type="PROSITE-ProRule" id="PRU00124"/>
    </source>
</evidence>
<dbReference type="Gene3D" id="4.10.400.10">
    <property type="entry name" value="Low-density Lipoprotein Receptor"/>
    <property type="match status" value="5"/>
</dbReference>
<keyword evidence="7" id="KW-1185">Reference proteome</keyword>
<dbReference type="GeneID" id="118420954"/>
<dbReference type="PROSITE" id="PS50068">
    <property type="entry name" value="LDLRA_2"/>
    <property type="match status" value="6"/>
</dbReference>
<dbReference type="Proteomes" id="UP000001554">
    <property type="component" value="Chromosome 8"/>
</dbReference>
<dbReference type="InterPro" id="IPR050759">
    <property type="entry name" value="Serine_protease_kringle"/>
</dbReference>
<dbReference type="GO" id="GO:0005102">
    <property type="term" value="F:signaling receptor binding"/>
    <property type="evidence" value="ECO:0000318"/>
    <property type="project" value="GO_Central"/>
</dbReference>
<keyword evidence="5" id="KW-0732">Signal</keyword>
<keyword evidence="2 4" id="KW-1015">Disulfide bond</keyword>
<feature type="chain" id="PRO_5039903058" evidence="5">
    <location>
        <begin position="27"/>
        <end position="581"/>
    </location>
</feature>
<dbReference type="PRINTS" id="PR00018">
    <property type="entry name" value="KRINGLE"/>
</dbReference>
<dbReference type="SUPFAM" id="SSF57424">
    <property type="entry name" value="LDL receptor-like module"/>
    <property type="match status" value="6"/>
</dbReference>
<dbReference type="InterPro" id="IPR023415">
    <property type="entry name" value="LDLR_class-A_CS"/>
</dbReference>
<feature type="disulfide bond" evidence="4">
    <location>
        <begin position="220"/>
        <end position="235"/>
    </location>
</feature>
<organism evidence="7 8">
    <name type="scientific">Branchiostoma floridae</name>
    <name type="common">Florida lancelet</name>
    <name type="synonym">Amphioxus</name>
    <dbReference type="NCBI Taxonomy" id="7739"/>
    <lineage>
        <taxon>Eukaryota</taxon>
        <taxon>Metazoa</taxon>
        <taxon>Chordata</taxon>
        <taxon>Cephalochordata</taxon>
        <taxon>Leptocardii</taxon>
        <taxon>Amphioxiformes</taxon>
        <taxon>Branchiostomatidae</taxon>
        <taxon>Branchiostoma</taxon>
    </lineage>
</organism>
<dbReference type="PRINTS" id="PR00261">
    <property type="entry name" value="LDLRECEPTOR"/>
</dbReference>
<dbReference type="SUPFAM" id="SSF49785">
    <property type="entry name" value="Galactose-binding domain-like"/>
    <property type="match status" value="1"/>
</dbReference>
<dbReference type="CDD" id="cd00112">
    <property type="entry name" value="LDLa"/>
    <property type="match status" value="6"/>
</dbReference>
<dbReference type="InterPro" id="IPR013806">
    <property type="entry name" value="Kringle-like"/>
</dbReference>
<dbReference type="PROSITE" id="PS01209">
    <property type="entry name" value="LDLRA_1"/>
    <property type="match status" value="2"/>
</dbReference>
<dbReference type="InterPro" id="IPR000001">
    <property type="entry name" value="Kringle"/>
</dbReference>
<keyword evidence="1 3" id="KW-0420">Kringle</keyword>
<evidence type="ECO:0000313" key="7">
    <source>
        <dbReference type="Proteomes" id="UP000001554"/>
    </source>
</evidence>
<gene>
    <name evidence="8" type="primary">LOC118420954</name>
</gene>
<name>A0A9J7MZ16_BRAFL</name>
<feature type="disulfide bond" evidence="4">
    <location>
        <begin position="247"/>
        <end position="265"/>
    </location>
</feature>
<comment type="caution">
    <text evidence="3">Lacks conserved residue(s) required for the propagation of feature annotation.</text>
</comment>
<feature type="disulfide bond" evidence="4">
    <location>
        <begin position="129"/>
        <end position="147"/>
    </location>
</feature>
<evidence type="ECO:0000256" key="5">
    <source>
        <dbReference type="SAM" id="SignalP"/>
    </source>
</evidence>
<dbReference type="SMART" id="SM00130">
    <property type="entry name" value="KR"/>
    <property type="match status" value="2"/>
</dbReference>
<feature type="disulfide bond" evidence="4">
    <location>
        <begin position="535"/>
        <end position="547"/>
    </location>
</feature>
<reference evidence="8" key="2">
    <citation type="submission" date="2025-08" db="UniProtKB">
        <authorList>
            <consortium name="RefSeq"/>
        </authorList>
    </citation>
    <scope>IDENTIFICATION</scope>
    <source>
        <strain evidence="8">S238N-H82</strain>
        <tissue evidence="8">Testes</tissue>
    </source>
</reference>
<feature type="disulfide bond" evidence="4">
    <location>
        <begin position="240"/>
        <end position="252"/>
    </location>
</feature>
<feature type="disulfide bond" evidence="4">
    <location>
        <begin position="259"/>
        <end position="274"/>
    </location>
</feature>
<dbReference type="OrthoDB" id="10020456at2759"/>
<evidence type="ECO:0000313" key="8">
    <source>
        <dbReference type="RefSeq" id="XP_035683944.1"/>
    </source>
</evidence>
<dbReference type="PANTHER" id="PTHR24261">
    <property type="entry name" value="PLASMINOGEN-RELATED"/>
    <property type="match status" value="1"/>
</dbReference>
<evidence type="ECO:0000256" key="3">
    <source>
        <dbReference type="PROSITE-ProRule" id="PRU00121"/>
    </source>
</evidence>
<proteinExistence type="predicted"/>
<dbReference type="CDD" id="cd00108">
    <property type="entry name" value="KR"/>
    <property type="match status" value="2"/>
</dbReference>
<dbReference type="SMART" id="SM00192">
    <property type="entry name" value="LDLa"/>
    <property type="match status" value="6"/>
</dbReference>
<dbReference type="PROSITE" id="PS50070">
    <property type="entry name" value="KRINGLE_2"/>
    <property type="match status" value="2"/>
</dbReference>
<dbReference type="InterPro" id="IPR036055">
    <property type="entry name" value="LDL_receptor-like_sf"/>
</dbReference>
<dbReference type="InterPro" id="IPR002172">
    <property type="entry name" value="LDrepeatLR_classA_rpt"/>
</dbReference>
<dbReference type="InterPro" id="IPR038178">
    <property type="entry name" value="Kringle_sf"/>
</dbReference>
<feature type="domain" description="Kringle" evidence="6">
    <location>
        <begin position="415"/>
        <end position="494"/>
    </location>
</feature>
<dbReference type="RefSeq" id="XP_035683944.1">
    <property type="nucleotide sequence ID" value="XM_035828051.1"/>
</dbReference>
<reference evidence="7" key="1">
    <citation type="journal article" date="2020" name="Nat. Ecol. Evol.">
        <title>Deeply conserved synteny resolves early events in vertebrate evolution.</title>
        <authorList>
            <person name="Simakov O."/>
            <person name="Marletaz F."/>
            <person name="Yue J.X."/>
            <person name="O'Connell B."/>
            <person name="Jenkins J."/>
            <person name="Brandt A."/>
            <person name="Calef R."/>
            <person name="Tung C.H."/>
            <person name="Huang T.K."/>
            <person name="Schmutz J."/>
            <person name="Satoh N."/>
            <person name="Yu J.K."/>
            <person name="Putnam N.H."/>
            <person name="Green R.E."/>
            <person name="Rokhsar D.S."/>
        </authorList>
    </citation>
    <scope>NUCLEOTIDE SEQUENCE [LARGE SCALE GENOMIC DNA]</scope>
    <source>
        <strain evidence="7">S238N-H82</strain>
    </source>
</reference>
<evidence type="ECO:0000256" key="1">
    <source>
        <dbReference type="ARBA" id="ARBA00022572"/>
    </source>
</evidence>
<evidence type="ECO:0000256" key="2">
    <source>
        <dbReference type="ARBA" id="ARBA00023157"/>
    </source>
</evidence>
<accession>A0A9J7MZ16</accession>
<feature type="disulfide bond" evidence="4">
    <location>
        <begin position="141"/>
        <end position="156"/>
    </location>
</feature>
<feature type="signal peptide" evidence="5">
    <location>
        <begin position="1"/>
        <end position="26"/>
    </location>
</feature>
<dbReference type="SUPFAM" id="SSF57440">
    <property type="entry name" value="Kringle-like"/>
    <property type="match status" value="2"/>
</dbReference>
<feature type="disulfide bond" evidence="4">
    <location>
        <begin position="208"/>
        <end position="226"/>
    </location>
</feature>
<sequence>MDTKRRFGQWAISLVATVIAVYVVKANPSLSPTDCQIGNGASYRGTVSVTRTGKTCQHWDSQTPHEHVVTPANNPASGLEQNYCRNPDGDPSGVWCITTDSERPWDYCDVPTCSGHGEREVCYEDEFQCLNGSCIPDNYWCDGEVNCLQGEDESICGAGSCQQSDRQCLNGWCIPEHYWCDGQYNDCLQGEDESDCEAVGCQESERQCLDGWCIPEHYWCNGYSSCSQGEDESDCGAVGCQESAHQCFDGSCIPEHYWCNGHSDCSQGEDESDCPWWMESSPAWAIDATPTLSPDTSGPDKVLDSDVGTFWNPISPGPWYIIFDLLVAHTLSKIRITSYGNMTHDVTAFELQISASSDPYNWIHVIESPYNMPVDLALGGFSATSRFWQLLITATGPDNQQPWLVEVSFLGMAADCLTGNGTSYRGNISMTETGRTCQHWDSQTPHQHDVTSANYPASGLEQNYCRNPDGGPSGVWCFTIDPEQQWGYCDVPACFAGGCVRRCLDGLCIPEDNWCDGYIHCWYGDDESDCGAVGCQESERQCLDGSCIPEHYWCDGEYTDCSEGEDESDCLGELLSSALGK</sequence>
<dbReference type="KEGG" id="bfo:118420954"/>
<dbReference type="PANTHER" id="PTHR24261:SF7">
    <property type="entry name" value="KRINGLE DOMAIN-CONTAINING PROTEIN"/>
    <property type="match status" value="1"/>
</dbReference>